<dbReference type="RefSeq" id="WP_114678585.1">
    <property type="nucleotide sequence ID" value="NZ_CP031188.1"/>
</dbReference>
<feature type="chain" id="PRO_5016724780" description="Adhesin domain-containing protein" evidence="1">
    <location>
        <begin position="21"/>
        <end position="349"/>
    </location>
</feature>
<keyword evidence="3" id="KW-1185">Reference proteome</keyword>
<dbReference type="EMBL" id="CP031188">
    <property type="protein sequence ID" value="AXG74827.1"/>
    <property type="molecule type" value="Genomic_DNA"/>
</dbReference>
<dbReference type="OrthoDB" id="1117657at2"/>
<evidence type="ECO:0008006" key="4">
    <source>
        <dbReference type="Google" id="ProtNLM"/>
    </source>
</evidence>
<dbReference type="Proteomes" id="UP000253951">
    <property type="component" value="Chromosome"/>
</dbReference>
<organism evidence="2 3">
    <name type="scientific">Flavobacterium arcticum</name>
    <dbReference type="NCBI Taxonomy" id="1784713"/>
    <lineage>
        <taxon>Bacteria</taxon>
        <taxon>Pseudomonadati</taxon>
        <taxon>Bacteroidota</taxon>
        <taxon>Flavobacteriia</taxon>
        <taxon>Flavobacteriales</taxon>
        <taxon>Flavobacteriaceae</taxon>
        <taxon>Flavobacterium</taxon>
    </lineage>
</organism>
<dbReference type="KEGG" id="fat:DVK85_11535"/>
<gene>
    <name evidence="2" type="ORF">DVK85_11535</name>
</gene>
<reference evidence="2 3" key="1">
    <citation type="submission" date="2018-07" db="EMBL/GenBank/DDBJ databases">
        <title>Complete genome sequence of Flavobacterium arcticum type strain SM1502T.</title>
        <authorList>
            <person name="Li Y."/>
            <person name="Li D.-D."/>
        </authorList>
    </citation>
    <scope>NUCLEOTIDE SEQUENCE [LARGE SCALE GENOMIC DNA]</scope>
    <source>
        <strain evidence="2 3">SM1502</strain>
    </source>
</reference>
<name>A0A345HE17_9FLAO</name>
<feature type="signal peptide" evidence="1">
    <location>
        <begin position="1"/>
        <end position="20"/>
    </location>
</feature>
<evidence type="ECO:0000313" key="3">
    <source>
        <dbReference type="Proteomes" id="UP000253951"/>
    </source>
</evidence>
<proteinExistence type="predicted"/>
<sequence>MKTITLKVVLLLLIAPIAMIAGEHKGKYKKEKKISKTYSVNADAALFVNNKYGNIYVTTWNENKTAIDVVITVSGNRESNVDKRLNSIEVDLEATISAVKAETKIGRYSGSISMEINYTIKIPKNGSINLTNIYGGITLGKIYGKTMIKCQYGILDIEELNSTNNSINIQYCDNSKIGYVKEGSIKTQYSDIGIERGENIELKGEYSDIKIDNVTNLNYSSGYGNVMIGRSVNVIGKSKYSDFSIKKLEKLIDISVAYGDVVINIDKTVKNISIDASYSDAIIKYTPNYSFNFELLLEYGDVNGDKGGFKYTSKSDKNFKSHYIGQYGSDGGNNIYIKSIYGDIKWVKM</sequence>
<protein>
    <recommendedName>
        <fullName evidence="4">Adhesin domain-containing protein</fullName>
    </recommendedName>
</protein>
<keyword evidence="1" id="KW-0732">Signal</keyword>
<accession>A0A345HE17</accession>
<evidence type="ECO:0000313" key="2">
    <source>
        <dbReference type="EMBL" id="AXG74827.1"/>
    </source>
</evidence>
<dbReference type="AlphaFoldDB" id="A0A345HE17"/>
<evidence type="ECO:0000256" key="1">
    <source>
        <dbReference type="SAM" id="SignalP"/>
    </source>
</evidence>